<feature type="region of interest" description="Disordered" evidence="1">
    <location>
        <begin position="15"/>
        <end position="53"/>
    </location>
</feature>
<comment type="caution">
    <text evidence="2">The sequence shown here is derived from an EMBL/GenBank/DDBJ whole genome shotgun (WGS) entry which is preliminary data.</text>
</comment>
<accession>A0AA88EB69</accession>
<feature type="non-terminal residue" evidence="2">
    <location>
        <position position="1"/>
    </location>
</feature>
<gene>
    <name evidence="2" type="ORF">TIFTF001_055536</name>
</gene>
<reference evidence="2" key="1">
    <citation type="submission" date="2023-07" db="EMBL/GenBank/DDBJ databases">
        <title>draft genome sequence of fig (Ficus carica).</title>
        <authorList>
            <person name="Takahashi T."/>
            <person name="Nishimura K."/>
        </authorList>
    </citation>
    <scope>NUCLEOTIDE SEQUENCE</scope>
</reference>
<keyword evidence="3" id="KW-1185">Reference proteome</keyword>
<dbReference type="AlphaFoldDB" id="A0AA88EB69"/>
<organism evidence="2 3">
    <name type="scientific">Ficus carica</name>
    <name type="common">Common fig</name>
    <dbReference type="NCBI Taxonomy" id="3494"/>
    <lineage>
        <taxon>Eukaryota</taxon>
        <taxon>Viridiplantae</taxon>
        <taxon>Streptophyta</taxon>
        <taxon>Embryophyta</taxon>
        <taxon>Tracheophyta</taxon>
        <taxon>Spermatophyta</taxon>
        <taxon>Magnoliopsida</taxon>
        <taxon>eudicotyledons</taxon>
        <taxon>Gunneridae</taxon>
        <taxon>Pentapetalae</taxon>
        <taxon>rosids</taxon>
        <taxon>fabids</taxon>
        <taxon>Rosales</taxon>
        <taxon>Moraceae</taxon>
        <taxon>Ficeae</taxon>
        <taxon>Ficus</taxon>
    </lineage>
</organism>
<proteinExistence type="predicted"/>
<evidence type="ECO:0000313" key="2">
    <source>
        <dbReference type="EMBL" id="GMN71484.1"/>
    </source>
</evidence>
<protein>
    <submittedName>
        <fullName evidence="2">Uncharacterized protein</fullName>
    </submittedName>
</protein>
<evidence type="ECO:0000313" key="3">
    <source>
        <dbReference type="Proteomes" id="UP001187192"/>
    </source>
</evidence>
<feature type="compositionally biased region" description="Pro residues" evidence="1">
    <location>
        <begin position="39"/>
        <end position="53"/>
    </location>
</feature>
<sequence>MLLLKPRLKVLFRDSERDTKPATAAVAQTTESGAYLQFPSPPPLPPPPPSSGP</sequence>
<dbReference type="EMBL" id="BTGU01017809">
    <property type="protein sequence ID" value="GMN71484.1"/>
    <property type="molecule type" value="Genomic_DNA"/>
</dbReference>
<dbReference type="Proteomes" id="UP001187192">
    <property type="component" value="Unassembled WGS sequence"/>
</dbReference>
<evidence type="ECO:0000256" key="1">
    <source>
        <dbReference type="SAM" id="MobiDB-lite"/>
    </source>
</evidence>
<name>A0AA88EB69_FICCA</name>